<sequence>MRIMLLLLSLAVCFLIGVLYGMDREKDDVAQDSTLEHEIVESIEDKLVVEEPEETVEQVHVIQSGDNTPAYKAASALSSVVEFIYEIIVEILFQISKLFY</sequence>
<keyword evidence="2" id="KW-1185">Reference proteome</keyword>
<name>A0ABW4HY62_9BACI</name>
<evidence type="ECO:0000313" key="1">
    <source>
        <dbReference type="EMBL" id="MFD1609870.1"/>
    </source>
</evidence>
<accession>A0ABW4HY62</accession>
<gene>
    <name evidence="1" type="ORF">ACFSBH_19815</name>
</gene>
<organism evidence="1 2">
    <name type="scientific">Oceanobacillus luteolus</name>
    <dbReference type="NCBI Taxonomy" id="1274358"/>
    <lineage>
        <taxon>Bacteria</taxon>
        <taxon>Bacillati</taxon>
        <taxon>Bacillota</taxon>
        <taxon>Bacilli</taxon>
        <taxon>Bacillales</taxon>
        <taxon>Bacillaceae</taxon>
        <taxon>Oceanobacillus</taxon>
    </lineage>
</organism>
<evidence type="ECO:0000313" key="2">
    <source>
        <dbReference type="Proteomes" id="UP001597221"/>
    </source>
</evidence>
<proteinExistence type="predicted"/>
<comment type="caution">
    <text evidence="1">The sequence shown here is derived from an EMBL/GenBank/DDBJ whole genome shotgun (WGS) entry which is preliminary data.</text>
</comment>
<dbReference type="RefSeq" id="WP_251510046.1">
    <property type="nucleotide sequence ID" value="NZ_JAMBON010000001.1"/>
</dbReference>
<dbReference type="EMBL" id="JBHUDE010000164">
    <property type="protein sequence ID" value="MFD1609870.1"/>
    <property type="molecule type" value="Genomic_DNA"/>
</dbReference>
<protein>
    <submittedName>
        <fullName evidence="1">Uncharacterized protein</fullName>
    </submittedName>
</protein>
<dbReference type="Proteomes" id="UP001597221">
    <property type="component" value="Unassembled WGS sequence"/>
</dbReference>
<reference evidence="2" key="1">
    <citation type="journal article" date="2019" name="Int. J. Syst. Evol. Microbiol.">
        <title>The Global Catalogue of Microorganisms (GCM) 10K type strain sequencing project: providing services to taxonomists for standard genome sequencing and annotation.</title>
        <authorList>
            <consortium name="The Broad Institute Genomics Platform"/>
            <consortium name="The Broad Institute Genome Sequencing Center for Infectious Disease"/>
            <person name="Wu L."/>
            <person name="Ma J."/>
        </authorList>
    </citation>
    <scope>NUCLEOTIDE SEQUENCE [LARGE SCALE GENOMIC DNA]</scope>
    <source>
        <strain evidence="2">CGMCC 1.12376</strain>
    </source>
</reference>